<organism evidence="1 2">
    <name type="scientific">Entomophthora muscae</name>
    <dbReference type="NCBI Taxonomy" id="34485"/>
    <lineage>
        <taxon>Eukaryota</taxon>
        <taxon>Fungi</taxon>
        <taxon>Fungi incertae sedis</taxon>
        <taxon>Zoopagomycota</taxon>
        <taxon>Entomophthoromycotina</taxon>
        <taxon>Entomophthoromycetes</taxon>
        <taxon>Entomophthorales</taxon>
        <taxon>Entomophthoraceae</taxon>
        <taxon>Entomophthora</taxon>
    </lineage>
</organism>
<keyword evidence="2" id="KW-1185">Reference proteome</keyword>
<gene>
    <name evidence="1" type="ORF">DSO57_1025119</name>
</gene>
<sequence length="110" mass="12461">MRETSNAFPPSRKLQTTCKDLSTPWYISYWESKPGITWNFGTWSRTQSASISTRIGWCKQLDSGFEEIWAYARPNFIKQSVPPGPLLAQRCTVTKCKVQVILDLNSAADA</sequence>
<name>A0ACC2RH71_9FUNG</name>
<evidence type="ECO:0000313" key="1">
    <source>
        <dbReference type="EMBL" id="KAJ9049384.1"/>
    </source>
</evidence>
<protein>
    <submittedName>
        <fullName evidence="1">Uncharacterized protein</fullName>
    </submittedName>
</protein>
<reference evidence="1" key="1">
    <citation type="submission" date="2022-04" db="EMBL/GenBank/DDBJ databases">
        <title>Genome of the entomopathogenic fungus Entomophthora muscae.</title>
        <authorList>
            <person name="Elya C."/>
            <person name="Lovett B.R."/>
            <person name="Lee E."/>
            <person name="Macias A.M."/>
            <person name="Hajek A.E."/>
            <person name="De Bivort B.L."/>
            <person name="Kasson M.T."/>
            <person name="De Fine Licht H.H."/>
            <person name="Stajich J.E."/>
        </authorList>
    </citation>
    <scope>NUCLEOTIDE SEQUENCE</scope>
    <source>
        <strain evidence="1">Berkeley</strain>
    </source>
</reference>
<evidence type="ECO:0000313" key="2">
    <source>
        <dbReference type="Proteomes" id="UP001165960"/>
    </source>
</evidence>
<dbReference type="Proteomes" id="UP001165960">
    <property type="component" value="Unassembled WGS sequence"/>
</dbReference>
<comment type="caution">
    <text evidence="1">The sequence shown here is derived from an EMBL/GenBank/DDBJ whole genome shotgun (WGS) entry which is preliminary data.</text>
</comment>
<accession>A0ACC2RH71</accession>
<dbReference type="EMBL" id="QTSX02007239">
    <property type="protein sequence ID" value="KAJ9049384.1"/>
    <property type="molecule type" value="Genomic_DNA"/>
</dbReference>
<proteinExistence type="predicted"/>